<evidence type="ECO:0000256" key="1">
    <source>
        <dbReference type="SAM" id="Phobius"/>
    </source>
</evidence>
<evidence type="ECO:0008006" key="4">
    <source>
        <dbReference type="Google" id="ProtNLM"/>
    </source>
</evidence>
<protein>
    <recommendedName>
        <fullName evidence="4">Steroid 5-alpha reductase C-terminal domain-containing protein</fullName>
    </recommendedName>
</protein>
<evidence type="ECO:0000313" key="3">
    <source>
        <dbReference type="Proteomes" id="UP001479436"/>
    </source>
</evidence>
<keyword evidence="1" id="KW-0812">Transmembrane</keyword>
<keyword evidence="1" id="KW-1133">Transmembrane helix</keyword>
<comment type="caution">
    <text evidence="2">The sequence shown here is derived from an EMBL/GenBank/DDBJ whole genome shotgun (WGS) entry which is preliminary data.</text>
</comment>
<reference evidence="2 3" key="1">
    <citation type="submission" date="2023-04" db="EMBL/GenBank/DDBJ databases">
        <title>Genome of Basidiobolus ranarum AG-B5.</title>
        <authorList>
            <person name="Stajich J.E."/>
            <person name="Carter-House D."/>
            <person name="Gryganskyi A."/>
        </authorList>
    </citation>
    <scope>NUCLEOTIDE SEQUENCE [LARGE SCALE GENOMIC DNA]</scope>
    <source>
        <strain evidence="2 3">AG-B5</strain>
    </source>
</reference>
<dbReference type="EMBL" id="JASJQH010009546">
    <property type="protein sequence ID" value="KAK9679166.1"/>
    <property type="molecule type" value="Genomic_DNA"/>
</dbReference>
<dbReference type="PROSITE" id="PS50244">
    <property type="entry name" value="S5A_REDUCTASE"/>
    <property type="match status" value="1"/>
</dbReference>
<feature type="transmembrane region" description="Helical" evidence="1">
    <location>
        <begin position="20"/>
        <end position="42"/>
    </location>
</feature>
<gene>
    <name evidence="2" type="ORF">K7432_016375</name>
</gene>
<dbReference type="Pfam" id="PF06966">
    <property type="entry name" value="DUF1295"/>
    <property type="match status" value="1"/>
</dbReference>
<feature type="transmembrane region" description="Helical" evidence="1">
    <location>
        <begin position="139"/>
        <end position="163"/>
    </location>
</feature>
<dbReference type="PANTHER" id="PTHR32251:SF17">
    <property type="entry name" value="STEROID 5-ALPHA REDUCTASE C-TERMINAL DOMAIN-CONTAINING PROTEIN"/>
    <property type="match status" value="1"/>
</dbReference>
<feature type="transmembrane region" description="Helical" evidence="1">
    <location>
        <begin position="54"/>
        <end position="75"/>
    </location>
</feature>
<proteinExistence type="predicted"/>
<name>A0ABR2VLS5_9FUNG</name>
<dbReference type="Proteomes" id="UP001479436">
    <property type="component" value="Unassembled WGS sequence"/>
</dbReference>
<dbReference type="InterPro" id="IPR010721">
    <property type="entry name" value="UstE-like"/>
</dbReference>
<keyword evidence="3" id="KW-1185">Reference proteome</keyword>
<evidence type="ECO:0000313" key="2">
    <source>
        <dbReference type="EMBL" id="KAK9679166.1"/>
    </source>
</evidence>
<accession>A0ABR2VLS5</accession>
<dbReference type="PANTHER" id="PTHR32251">
    <property type="entry name" value="3-OXO-5-ALPHA-STEROID 4-DEHYDROGENASE"/>
    <property type="match status" value="1"/>
</dbReference>
<dbReference type="Gene3D" id="1.20.120.1630">
    <property type="match status" value="1"/>
</dbReference>
<sequence>MRVLKDGKDSRFNEIKQNPVRFAISWTMQAAWVFLTALPVYMINGIPYEYQPEISWIDYLGLGLWGAGILIETVADYQKFTWRMQKENKEKFIKHGLWSFSRHPNYFGEILLWTGSWIMCGGNLLTISSQYPHIVSRNAALLSLVSPLFITGLLTKVSGIPLLEKSSDKKFGHMKDYIEYKKNTPVLIPRISN</sequence>
<keyword evidence="1" id="KW-0472">Membrane</keyword>
<organism evidence="2 3">
    <name type="scientific">Basidiobolus ranarum</name>
    <dbReference type="NCBI Taxonomy" id="34480"/>
    <lineage>
        <taxon>Eukaryota</taxon>
        <taxon>Fungi</taxon>
        <taxon>Fungi incertae sedis</taxon>
        <taxon>Zoopagomycota</taxon>
        <taxon>Entomophthoromycotina</taxon>
        <taxon>Basidiobolomycetes</taxon>
        <taxon>Basidiobolales</taxon>
        <taxon>Basidiobolaceae</taxon>
        <taxon>Basidiobolus</taxon>
    </lineage>
</organism>